<proteinExistence type="inferred from homology"/>
<evidence type="ECO:0000256" key="1">
    <source>
        <dbReference type="ARBA" id="ARBA00004141"/>
    </source>
</evidence>
<evidence type="ECO:0000256" key="5">
    <source>
        <dbReference type="ARBA" id="ARBA00022989"/>
    </source>
</evidence>
<dbReference type="GO" id="GO:0034220">
    <property type="term" value="P:monoatomic ion transmembrane transport"/>
    <property type="evidence" value="ECO:0007669"/>
    <property type="project" value="UniProtKB-KW"/>
</dbReference>
<feature type="transmembrane region" description="Helical" evidence="9">
    <location>
        <begin position="52"/>
        <end position="71"/>
    </location>
</feature>
<dbReference type="Proteomes" id="UP001642260">
    <property type="component" value="Unassembled WGS sequence"/>
</dbReference>
<evidence type="ECO:0008006" key="12">
    <source>
        <dbReference type="Google" id="ProtNLM"/>
    </source>
</evidence>
<dbReference type="EMBL" id="CAKOAT010147376">
    <property type="protein sequence ID" value="CAH8341810.1"/>
    <property type="molecule type" value="Genomic_DNA"/>
</dbReference>
<accession>A0ABC8K1A4</accession>
<comment type="caution">
    <text evidence="10">The sequence shown here is derived from an EMBL/GenBank/DDBJ whole genome shotgun (WGS) entry which is preliminary data.</text>
</comment>
<keyword evidence="8" id="KW-0407">Ion channel</keyword>
<evidence type="ECO:0000313" key="11">
    <source>
        <dbReference type="Proteomes" id="UP001642260"/>
    </source>
</evidence>
<dbReference type="AlphaFoldDB" id="A0ABC8K1A4"/>
<evidence type="ECO:0000256" key="3">
    <source>
        <dbReference type="ARBA" id="ARBA00022448"/>
    </source>
</evidence>
<sequence length="121" mass="13253">MEKVRDIVREGKRVAKEDPRRVVHSFKVGLVLSLVSSFYYYQPLYDSFGVNAMWAVMTVVVVFEFSVGATLGKGLNRVAATLFAGALGIGAHHLASLSGPTGEPILLAVFVFIQGKLYIYQ</sequence>
<keyword evidence="11" id="KW-1185">Reference proteome</keyword>
<evidence type="ECO:0000256" key="2">
    <source>
        <dbReference type="ARBA" id="ARBA00007079"/>
    </source>
</evidence>
<comment type="subcellular location">
    <subcellularLocation>
        <location evidence="1">Membrane</location>
        <topology evidence="1">Multi-pass membrane protein</topology>
    </subcellularLocation>
</comment>
<evidence type="ECO:0000313" key="10">
    <source>
        <dbReference type="EMBL" id="CAH8341810.1"/>
    </source>
</evidence>
<feature type="transmembrane region" description="Helical" evidence="9">
    <location>
        <begin position="21"/>
        <end position="40"/>
    </location>
</feature>
<dbReference type="InterPro" id="IPR020966">
    <property type="entry name" value="ALMT"/>
</dbReference>
<keyword evidence="7 9" id="KW-0472">Membrane</keyword>
<organism evidence="10 11">
    <name type="scientific">Eruca vesicaria subsp. sativa</name>
    <name type="common">Garden rocket</name>
    <name type="synonym">Eruca sativa</name>
    <dbReference type="NCBI Taxonomy" id="29727"/>
    <lineage>
        <taxon>Eukaryota</taxon>
        <taxon>Viridiplantae</taxon>
        <taxon>Streptophyta</taxon>
        <taxon>Embryophyta</taxon>
        <taxon>Tracheophyta</taxon>
        <taxon>Spermatophyta</taxon>
        <taxon>Magnoliopsida</taxon>
        <taxon>eudicotyledons</taxon>
        <taxon>Gunneridae</taxon>
        <taxon>Pentapetalae</taxon>
        <taxon>rosids</taxon>
        <taxon>malvids</taxon>
        <taxon>Brassicales</taxon>
        <taxon>Brassicaceae</taxon>
        <taxon>Brassiceae</taxon>
        <taxon>Eruca</taxon>
    </lineage>
</organism>
<keyword evidence="3" id="KW-0813">Transport</keyword>
<name>A0ABC8K1A4_ERUVS</name>
<evidence type="ECO:0000256" key="4">
    <source>
        <dbReference type="ARBA" id="ARBA00022692"/>
    </source>
</evidence>
<dbReference type="PANTHER" id="PTHR31086">
    <property type="entry name" value="ALUMINUM-ACTIVATED MALATE TRANSPORTER 10"/>
    <property type="match status" value="1"/>
</dbReference>
<comment type="similarity">
    <text evidence="2">Belongs to the aromatic acid exporter (TC 2.A.85) family.</text>
</comment>
<keyword evidence="6" id="KW-0406">Ion transport</keyword>
<evidence type="ECO:0000256" key="7">
    <source>
        <dbReference type="ARBA" id="ARBA00023136"/>
    </source>
</evidence>
<gene>
    <name evidence="10" type="ORF">ERUC_LOCUS15704</name>
</gene>
<reference evidence="10 11" key="1">
    <citation type="submission" date="2022-03" db="EMBL/GenBank/DDBJ databases">
        <authorList>
            <person name="Macdonald S."/>
            <person name="Ahmed S."/>
            <person name="Newling K."/>
        </authorList>
    </citation>
    <scope>NUCLEOTIDE SEQUENCE [LARGE SCALE GENOMIC DNA]</scope>
</reference>
<keyword evidence="5 9" id="KW-1133">Transmembrane helix</keyword>
<evidence type="ECO:0000256" key="8">
    <source>
        <dbReference type="ARBA" id="ARBA00023303"/>
    </source>
</evidence>
<evidence type="ECO:0000256" key="9">
    <source>
        <dbReference type="SAM" id="Phobius"/>
    </source>
</evidence>
<evidence type="ECO:0000256" key="6">
    <source>
        <dbReference type="ARBA" id="ARBA00023065"/>
    </source>
</evidence>
<keyword evidence="4 9" id="KW-0812">Transmembrane</keyword>
<dbReference type="Pfam" id="PF11744">
    <property type="entry name" value="ALMT"/>
    <property type="match status" value="1"/>
</dbReference>
<dbReference type="GO" id="GO:0016020">
    <property type="term" value="C:membrane"/>
    <property type="evidence" value="ECO:0007669"/>
    <property type="project" value="UniProtKB-SubCell"/>
</dbReference>
<protein>
    <recommendedName>
        <fullName evidence="12">Aluminum-activated malate transporter</fullName>
    </recommendedName>
</protein>